<evidence type="ECO:0000313" key="4">
    <source>
        <dbReference type="EMBL" id="AEM42798.1"/>
    </source>
</evidence>
<dbReference type="GO" id="GO:0006508">
    <property type="term" value="P:proteolysis"/>
    <property type="evidence" value="ECO:0007669"/>
    <property type="project" value="InterPro"/>
</dbReference>
<evidence type="ECO:0000259" key="3">
    <source>
        <dbReference type="Pfam" id="PF00326"/>
    </source>
</evidence>
<geneLocation type="plasmid" evidence="5">
    <name>pKVU_200</name>
</geneLocation>
<evidence type="ECO:0000256" key="2">
    <source>
        <dbReference type="ARBA" id="ARBA00022825"/>
    </source>
</evidence>
<dbReference type="RefSeq" id="WP_014538184.1">
    <property type="nucleotide sequence ID" value="NC_017385.1"/>
</dbReference>
<dbReference type="SUPFAM" id="SSF53474">
    <property type="entry name" value="alpha/beta-Hydrolases"/>
    <property type="match status" value="1"/>
</dbReference>
<dbReference type="InterPro" id="IPR002470">
    <property type="entry name" value="Peptidase_S9A"/>
</dbReference>
<dbReference type="InterPro" id="IPR011659">
    <property type="entry name" value="WD40"/>
</dbReference>
<evidence type="ECO:0000313" key="5">
    <source>
        <dbReference type="Proteomes" id="UP000000692"/>
    </source>
</evidence>
<dbReference type="Pfam" id="PF07676">
    <property type="entry name" value="PD40"/>
    <property type="match status" value="1"/>
</dbReference>
<dbReference type="InterPro" id="IPR029058">
    <property type="entry name" value="AB_hydrolase_fold"/>
</dbReference>
<organism evidence="4 5">
    <name type="scientific">Ketogulonicigenium vulgare (strain WSH-001)</name>
    <dbReference type="NCBI Taxonomy" id="759362"/>
    <lineage>
        <taxon>Bacteria</taxon>
        <taxon>Pseudomonadati</taxon>
        <taxon>Pseudomonadota</taxon>
        <taxon>Alphaproteobacteria</taxon>
        <taxon>Rhodobacterales</taxon>
        <taxon>Roseobacteraceae</taxon>
        <taxon>Ketogulonicigenium</taxon>
    </lineage>
</organism>
<dbReference type="HOGENOM" id="CLU_008615_3_2_5"/>
<feature type="domain" description="Peptidase S9 prolyl oligopeptidase catalytic" evidence="3">
    <location>
        <begin position="413"/>
        <end position="608"/>
    </location>
</feature>
<dbReference type="EMBL" id="CP002020">
    <property type="protein sequence ID" value="AEM42798.1"/>
    <property type="molecule type" value="Genomic_DNA"/>
</dbReference>
<evidence type="ECO:0000256" key="1">
    <source>
        <dbReference type="ARBA" id="ARBA00022801"/>
    </source>
</evidence>
<dbReference type="AlphaFoldDB" id="F9YBP6"/>
<dbReference type="Gene3D" id="2.120.10.30">
    <property type="entry name" value="TolB, C-terminal domain"/>
    <property type="match status" value="3"/>
</dbReference>
<dbReference type="PATRIC" id="fig|759362.5.peg.3070"/>
<dbReference type="PRINTS" id="PR00862">
    <property type="entry name" value="PROLIGOPTASE"/>
</dbReference>
<name>F9YBP6_KETVW</name>
<dbReference type="SUPFAM" id="SSF82171">
    <property type="entry name" value="DPP6 N-terminal domain-like"/>
    <property type="match status" value="1"/>
</dbReference>
<proteinExistence type="predicted"/>
<accession>F9YBP6</accession>
<sequence>MADTVIKTDTPPGMTSFGITALTAMREARAEAVSTDGASLVYLSNASGTNQIWSQSLAGGPALRLTDLAERVSSFAFNPKSNDILIVTDTGGDERFQFLLLRAGADAPVALTAAPTVVHQWGAWSPDGSQIAYSSNARAPHLMDVHLMDVASGAVTTLLEGNGFIEAIAFTPDGSALILRDSARGMGDQDLLLLDIATRACAAIMPHDGPARYMNARLRKDGATVFLLCDQGSDFHQVQQRDLASGALVSCIAADGHDIDAYALTPDQQQAACAINIDGATQLVLSDLNGDNRIEVALPFIGCVNSLRFTPDGAALLMSLDSTTHSCDVWQYTLASGTFTQLTDAPKGGISAASLIAPVLERFTSFDGLSVPALVYRPAGTPPAKGWPVLFLVHGGPEGQWSHNWRPDVQHHLSQGVMVVAPNVRGSTGYGRSYHASDDREKRYDSVADLNAIADAIAARPDVDASRIGVQGQSYGGFMVLAALTTRPDLWKCGIDLYGISNFTTMMQTTGPWRKVLRAVEYGTDAALLDSLSPIHKMDQIRAPLLLVHCHEDPRVAMEQSEQVYSTLRGLGKPVEILRVAAEGHGFARRENRIHAFSTIAAFVQRNL</sequence>
<dbReference type="KEGG" id="kvl:KVU_PB0120"/>
<keyword evidence="2" id="KW-0720">Serine protease</keyword>
<keyword evidence="2" id="KW-0645">Protease</keyword>
<dbReference type="GO" id="GO:0004252">
    <property type="term" value="F:serine-type endopeptidase activity"/>
    <property type="evidence" value="ECO:0007669"/>
    <property type="project" value="InterPro"/>
</dbReference>
<dbReference type="PANTHER" id="PTHR42776:SF27">
    <property type="entry name" value="DIPEPTIDYL PEPTIDASE FAMILY MEMBER 6"/>
    <property type="match status" value="1"/>
</dbReference>
<protein>
    <submittedName>
        <fullName evidence="4">Peptidase S9 prolyl oligopeptidase active site domain protein</fullName>
    </submittedName>
</protein>
<keyword evidence="4" id="KW-0614">Plasmid</keyword>
<dbReference type="PANTHER" id="PTHR42776">
    <property type="entry name" value="SERINE PEPTIDASE S9 FAMILY MEMBER"/>
    <property type="match status" value="1"/>
</dbReference>
<reference evidence="4 5" key="1">
    <citation type="journal article" date="2011" name="J. Bacteriol.">
        <title>Complete genome sequence of the industrial strain Ketogulonicigenium vulgare WSH-001.</title>
        <authorList>
            <person name="Liu L."/>
            <person name="Li Y."/>
            <person name="Zhang J."/>
            <person name="Zhou Z."/>
            <person name="Liu J."/>
            <person name="Li X."/>
            <person name="Zhou J."/>
            <person name="Du G."/>
            <person name="Wang L."/>
            <person name="Chen J."/>
        </authorList>
    </citation>
    <scope>NUCLEOTIDE SEQUENCE [LARGE SCALE GENOMIC DNA]</scope>
    <source>
        <strain evidence="4 5">WSH-001</strain>
        <plasmid evidence="5">pKVU_200</plasmid>
    </source>
</reference>
<dbReference type="InterPro" id="IPR001375">
    <property type="entry name" value="Peptidase_S9_cat"/>
</dbReference>
<dbReference type="Gene3D" id="3.40.50.1820">
    <property type="entry name" value="alpha/beta hydrolase"/>
    <property type="match status" value="1"/>
</dbReference>
<gene>
    <name evidence="4" type="primary">pop</name>
    <name evidence="4" type="ordered locus">KVU_PB0120</name>
</gene>
<keyword evidence="1" id="KW-0378">Hydrolase</keyword>
<dbReference type="Pfam" id="PF00326">
    <property type="entry name" value="Peptidase_S9"/>
    <property type="match status" value="1"/>
</dbReference>
<dbReference type="OrthoDB" id="1094230at2"/>
<dbReference type="InterPro" id="IPR011042">
    <property type="entry name" value="6-blade_b-propeller_TolB-like"/>
</dbReference>
<keyword evidence="5" id="KW-1185">Reference proteome</keyword>
<dbReference type="Proteomes" id="UP000000692">
    <property type="component" value="Plasmid 2"/>
</dbReference>